<dbReference type="EMBL" id="OZ035828">
    <property type="protein sequence ID" value="CAL1609875.1"/>
    <property type="molecule type" value="Genomic_DNA"/>
</dbReference>
<evidence type="ECO:0000313" key="1">
    <source>
        <dbReference type="EMBL" id="CAL1609875.1"/>
    </source>
</evidence>
<gene>
    <name evidence="1" type="ORF">KC01_LOCUS36557</name>
</gene>
<dbReference type="AlphaFoldDB" id="A0AAV2M9F4"/>
<name>A0AAV2M9F4_KNICA</name>
<accession>A0AAV2M9F4</accession>
<protein>
    <submittedName>
        <fullName evidence="1">Uncharacterized protein</fullName>
    </submittedName>
</protein>
<reference evidence="1 2" key="1">
    <citation type="submission" date="2024-04" db="EMBL/GenBank/DDBJ databases">
        <authorList>
            <person name="Waldvogel A.-M."/>
            <person name="Schoenle A."/>
        </authorList>
    </citation>
    <scope>NUCLEOTIDE SEQUENCE [LARGE SCALE GENOMIC DNA]</scope>
</reference>
<dbReference type="Proteomes" id="UP001497482">
    <property type="component" value="Chromosome 6"/>
</dbReference>
<evidence type="ECO:0000313" key="2">
    <source>
        <dbReference type="Proteomes" id="UP001497482"/>
    </source>
</evidence>
<keyword evidence="2" id="KW-1185">Reference proteome</keyword>
<organism evidence="1 2">
    <name type="scientific">Knipowitschia caucasica</name>
    <name type="common">Caucasian dwarf goby</name>
    <name type="synonym">Pomatoschistus caucasicus</name>
    <dbReference type="NCBI Taxonomy" id="637954"/>
    <lineage>
        <taxon>Eukaryota</taxon>
        <taxon>Metazoa</taxon>
        <taxon>Chordata</taxon>
        <taxon>Craniata</taxon>
        <taxon>Vertebrata</taxon>
        <taxon>Euteleostomi</taxon>
        <taxon>Actinopterygii</taxon>
        <taxon>Neopterygii</taxon>
        <taxon>Teleostei</taxon>
        <taxon>Neoteleostei</taxon>
        <taxon>Acanthomorphata</taxon>
        <taxon>Gobiaria</taxon>
        <taxon>Gobiiformes</taxon>
        <taxon>Gobioidei</taxon>
        <taxon>Gobiidae</taxon>
        <taxon>Gobiinae</taxon>
        <taxon>Knipowitschia</taxon>
    </lineage>
</organism>
<sequence length="227" mass="25758">MRRVIQSLQHRAAIKQESRAWWRQSGAGAAVVLNEEADSPRSARVQSIELREERMERGYHLCISFLLRYPRDRTRLDCGCDSPLGLRHFSSLFLPSEFESELYKWFVRLRIGSEAVDFSSSRAAQLELDSRTHVVTGRDLGNYNTHAPARPPARVCSAPSRAPPIYTPPSPSAPPSFWMCAGPKAVRTSSLSHTFYPPAFDPFFQRDSNKTRSQRETLHGIFVSRGH</sequence>
<proteinExistence type="predicted"/>